<dbReference type="SUPFAM" id="SSF54909">
    <property type="entry name" value="Dimeric alpha+beta barrel"/>
    <property type="match status" value="1"/>
</dbReference>
<keyword evidence="2" id="KW-0503">Monooxygenase</keyword>
<dbReference type="Proteomes" id="UP001569414">
    <property type="component" value="Unassembled WGS sequence"/>
</dbReference>
<evidence type="ECO:0000259" key="1">
    <source>
        <dbReference type="PROSITE" id="PS51725"/>
    </source>
</evidence>
<proteinExistence type="predicted"/>
<accession>A0ABV4NKL8</accession>
<dbReference type="EMBL" id="JBGMEL010000004">
    <property type="protein sequence ID" value="MFA0789981.1"/>
    <property type="molecule type" value="Genomic_DNA"/>
</dbReference>
<protein>
    <submittedName>
        <fullName evidence="2">Quinol monooxygenase</fullName>
        <ecNumber evidence="2">1.-.-.-</ecNumber>
    </submittedName>
</protein>
<evidence type="ECO:0000313" key="3">
    <source>
        <dbReference type="Proteomes" id="UP001569414"/>
    </source>
</evidence>
<reference evidence="2 3" key="1">
    <citation type="submission" date="2024-08" db="EMBL/GenBank/DDBJ databases">
        <authorList>
            <person name="Ishaq N."/>
        </authorList>
    </citation>
    <scope>NUCLEOTIDE SEQUENCE [LARGE SCALE GENOMIC DNA]</scope>
    <source>
        <strain evidence="2 3">JCM 30400</strain>
    </source>
</reference>
<dbReference type="PANTHER" id="PTHR33336">
    <property type="entry name" value="QUINOL MONOOXYGENASE YGIN-RELATED"/>
    <property type="match status" value="1"/>
</dbReference>
<keyword evidence="3" id="KW-1185">Reference proteome</keyword>
<dbReference type="InterPro" id="IPR007138">
    <property type="entry name" value="ABM_dom"/>
</dbReference>
<comment type="caution">
    <text evidence="2">The sequence shown here is derived from an EMBL/GenBank/DDBJ whole genome shotgun (WGS) entry which is preliminary data.</text>
</comment>
<dbReference type="GO" id="GO:0004497">
    <property type="term" value="F:monooxygenase activity"/>
    <property type="evidence" value="ECO:0007669"/>
    <property type="project" value="UniProtKB-KW"/>
</dbReference>
<dbReference type="PROSITE" id="PS51725">
    <property type="entry name" value="ABM"/>
    <property type="match status" value="1"/>
</dbReference>
<dbReference type="PANTHER" id="PTHR33336:SF3">
    <property type="entry name" value="ABM DOMAIN-CONTAINING PROTEIN"/>
    <property type="match status" value="1"/>
</dbReference>
<name>A0ABV4NKL8_9GAMM</name>
<dbReference type="EC" id="1.-.-.-" evidence="2"/>
<feature type="domain" description="ABM" evidence="1">
    <location>
        <begin position="4"/>
        <end position="92"/>
    </location>
</feature>
<dbReference type="Pfam" id="PF03992">
    <property type="entry name" value="ABM"/>
    <property type="match status" value="1"/>
</dbReference>
<sequence length="97" mass="11245">MSKLTIVANIKAKADKVDLVKSELLKLIDTTRAEDGCISYNLHQDNDNPAHFLFFENWESRDLWQTHMNNTHLKEYMRATDGAVDVFTLNEMSEIEN</sequence>
<dbReference type="InterPro" id="IPR011008">
    <property type="entry name" value="Dimeric_a/b-barrel"/>
</dbReference>
<dbReference type="Gene3D" id="3.30.70.100">
    <property type="match status" value="1"/>
</dbReference>
<gene>
    <name evidence="2" type="ORF">ACCI51_05435</name>
</gene>
<dbReference type="RefSeq" id="WP_299585478.1">
    <property type="nucleotide sequence ID" value="NZ_JBGMEL010000004.1"/>
</dbReference>
<dbReference type="InterPro" id="IPR050744">
    <property type="entry name" value="AI-2_Isomerase_LsrG"/>
</dbReference>
<organism evidence="2 3">
    <name type="scientific">Microbulbifer echini</name>
    <dbReference type="NCBI Taxonomy" id="1529067"/>
    <lineage>
        <taxon>Bacteria</taxon>
        <taxon>Pseudomonadati</taxon>
        <taxon>Pseudomonadota</taxon>
        <taxon>Gammaproteobacteria</taxon>
        <taxon>Cellvibrionales</taxon>
        <taxon>Microbulbiferaceae</taxon>
        <taxon>Microbulbifer</taxon>
    </lineage>
</organism>
<evidence type="ECO:0000313" key="2">
    <source>
        <dbReference type="EMBL" id="MFA0789981.1"/>
    </source>
</evidence>
<keyword evidence="2" id="KW-0560">Oxidoreductase</keyword>